<sequence>MNPTPTCGCPENTRVAGLTRRGLLGRAAAVGAAGTLGGLAADGLASSLAFAAAPYTGDTLVVLSLRGGFDGLSAVVPHGDPAYYQARPGIGVPKARLVGGDAMFGLHPALAPVLPLWRGGQLGAVHAVGQPNPSRSHFAAMEELERAAAGTSVRTGWIDRMLGAAGATSPFQGVAVGDSLAPRSMRGPAVDLSLRSIDGFQLAGEGARRPMAATVRALYDGAPSVLAAPATAAVDALGTAAALKAAGYTPANGAVYPAGKLGAALRDVARLVKAQVGLMVASVDFGDWDMHEGLGTPVAGQSMYDQLSTLAKALAAFAADLGPEGLGNVTLITLSEFGRRVAENGSRGADHGHGNAMLLLGGGVRGGRVYGRWPGLAPAKLVAGDLAATTDYRAVIAEVLARRCGMASPAAVFPSLAPAPLDAFTAR</sequence>
<dbReference type="PANTHER" id="PTHR43737">
    <property type="entry name" value="BLL7424 PROTEIN"/>
    <property type="match status" value="1"/>
</dbReference>
<name>A0A8J3BK98_9ACTN</name>
<dbReference type="EMBL" id="BMQC01000001">
    <property type="protein sequence ID" value="GGK15203.1"/>
    <property type="molecule type" value="Genomic_DNA"/>
</dbReference>
<reference evidence="1" key="2">
    <citation type="submission" date="2020-09" db="EMBL/GenBank/DDBJ databases">
        <authorList>
            <person name="Sun Q."/>
            <person name="Ohkuma M."/>
        </authorList>
    </citation>
    <scope>NUCLEOTIDE SEQUENCE</scope>
    <source>
        <strain evidence="1">JCM 3091</strain>
    </source>
</reference>
<organism evidence="1 2">
    <name type="scientific">Pilimelia terevasa</name>
    <dbReference type="NCBI Taxonomy" id="53372"/>
    <lineage>
        <taxon>Bacteria</taxon>
        <taxon>Bacillati</taxon>
        <taxon>Actinomycetota</taxon>
        <taxon>Actinomycetes</taxon>
        <taxon>Micromonosporales</taxon>
        <taxon>Micromonosporaceae</taxon>
        <taxon>Pilimelia</taxon>
    </lineage>
</organism>
<dbReference type="InterPro" id="IPR006311">
    <property type="entry name" value="TAT_signal"/>
</dbReference>
<dbReference type="Pfam" id="PF07394">
    <property type="entry name" value="DUF1501"/>
    <property type="match status" value="1"/>
</dbReference>
<dbReference type="InterPro" id="IPR010869">
    <property type="entry name" value="DUF1501"/>
</dbReference>
<gene>
    <name evidence="1" type="ORF">GCM10010124_04740</name>
</gene>
<dbReference type="AlphaFoldDB" id="A0A8J3BK98"/>
<dbReference type="PANTHER" id="PTHR43737:SF1">
    <property type="entry name" value="DUF1501 DOMAIN-CONTAINING PROTEIN"/>
    <property type="match status" value="1"/>
</dbReference>
<evidence type="ECO:0008006" key="3">
    <source>
        <dbReference type="Google" id="ProtNLM"/>
    </source>
</evidence>
<reference evidence="1" key="1">
    <citation type="journal article" date="2014" name="Int. J. Syst. Evol. Microbiol.">
        <title>Complete genome sequence of Corynebacterium casei LMG S-19264T (=DSM 44701T), isolated from a smear-ripened cheese.</title>
        <authorList>
            <consortium name="US DOE Joint Genome Institute (JGI-PGF)"/>
            <person name="Walter F."/>
            <person name="Albersmeier A."/>
            <person name="Kalinowski J."/>
            <person name="Ruckert C."/>
        </authorList>
    </citation>
    <scope>NUCLEOTIDE SEQUENCE</scope>
    <source>
        <strain evidence="1">JCM 3091</strain>
    </source>
</reference>
<evidence type="ECO:0000313" key="1">
    <source>
        <dbReference type="EMBL" id="GGK15203.1"/>
    </source>
</evidence>
<keyword evidence="2" id="KW-1185">Reference proteome</keyword>
<dbReference type="PROSITE" id="PS51318">
    <property type="entry name" value="TAT"/>
    <property type="match status" value="1"/>
</dbReference>
<proteinExistence type="predicted"/>
<dbReference type="RefSeq" id="WP_189112456.1">
    <property type="nucleotide sequence ID" value="NZ_BMQC01000001.1"/>
</dbReference>
<dbReference type="Proteomes" id="UP000662200">
    <property type="component" value="Unassembled WGS sequence"/>
</dbReference>
<comment type="caution">
    <text evidence="1">The sequence shown here is derived from an EMBL/GenBank/DDBJ whole genome shotgun (WGS) entry which is preliminary data.</text>
</comment>
<protein>
    <recommendedName>
        <fullName evidence="3">DUF1501 domain-containing protein</fullName>
    </recommendedName>
</protein>
<evidence type="ECO:0000313" key="2">
    <source>
        <dbReference type="Proteomes" id="UP000662200"/>
    </source>
</evidence>
<accession>A0A8J3BK98</accession>